<feature type="compositionally biased region" description="Low complexity" evidence="1">
    <location>
        <begin position="30"/>
        <end position="40"/>
    </location>
</feature>
<feature type="compositionally biased region" description="Low complexity" evidence="1">
    <location>
        <begin position="66"/>
        <end position="81"/>
    </location>
</feature>
<feature type="compositionally biased region" description="Polar residues" evidence="1">
    <location>
        <begin position="82"/>
        <end position="105"/>
    </location>
</feature>
<accession>A0A9W9LHE0</accession>
<gene>
    <name evidence="2" type="ORF">N7492_008558</name>
</gene>
<dbReference type="EMBL" id="JAPQKO010000006">
    <property type="protein sequence ID" value="KAJ5155755.1"/>
    <property type="molecule type" value="Genomic_DNA"/>
</dbReference>
<name>A0A9W9LHE0_9EURO</name>
<dbReference type="OrthoDB" id="76567at2759"/>
<evidence type="ECO:0000313" key="3">
    <source>
        <dbReference type="Proteomes" id="UP001146351"/>
    </source>
</evidence>
<evidence type="ECO:0000256" key="1">
    <source>
        <dbReference type="SAM" id="MobiDB-lite"/>
    </source>
</evidence>
<comment type="caution">
    <text evidence="2">The sequence shown here is derived from an EMBL/GenBank/DDBJ whole genome shotgun (WGS) entry which is preliminary data.</text>
</comment>
<sequence>MCSSDMGPQAARAADEEGTSDIQHRLSFAPNSHPSNSSHPTNKTDMSLRITSSSKPNPRDRREAQSSDSSSASKATPSVWSPGTTSPKASTPQSPESSIVSTNTDSVDLGALNDHLELLKDELASDALPSSQYLLVRRIPGALFQRLEQEPELLKGVRATILHREQEVLCKVMPRHYHEKITRHFDGWLIATLRAMGLRTANKDFWLGGAGRSTGRMASKEADSAFFPGRAPAGGAPVPWPSLVLEVGLSESVRQLRTDARWWYFNSGCQTRLAVLVSANANSHDADIEIWTEVINQRVGARTRGLSTHSLQRTMSASIRDGVVFGDALELDFQTMMGRSPQAPQEMNLLLTPPDLLDMCD</sequence>
<keyword evidence="3" id="KW-1185">Reference proteome</keyword>
<proteinExistence type="predicted"/>
<organism evidence="2 3">
    <name type="scientific">Penicillium capsulatum</name>
    <dbReference type="NCBI Taxonomy" id="69766"/>
    <lineage>
        <taxon>Eukaryota</taxon>
        <taxon>Fungi</taxon>
        <taxon>Dikarya</taxon>
        <taxon>Ascomycota</taxon>
        <taxon>Pezizomycotina</taxon>
        <taxon>Eurotiomycetes</taxon>
        <taxon>Eurotiomycetidae</taxon>
        <taxon>Eurotiales</taxon>
        <taxon>Aspergillaceae</taxon>
        <taxon>Penicillium</taxon>
    </lineage>
</organism>
<protein>
    <submittedName>
        <fullName evidence="2">Uncharacterized protein</fullName>
    </submittedName>
</protein>
<evidence type="ECO:0000313" key="2">
    <source>
        <dbReference type="EMBL" id="KAJ5155755.1"/>
    </source>
</evidence>
<reference evidence="2" key="1">
    <citation type="submission" date="2022-11" db="EMBL/GenBank/DDBJ databases">
        <authorList>
            <person name="Petersen C."/>
        </authorList>
    </citation>
    <scope>NUCLEOTIDE SEQUENCE</scope>
    <source>
        <strain evidence="2">IBT 21917</strain>
    </source>
</reference>
<dbReference type="AlphaFoldDB" id="A0A9W9LHE0"/>
<feature type="compositionally biased region" description="Polar residues" evidence="1">
    <location>
        <begin position="41"/>
        <end position="56"/>
    </location>
</feature>
<reference evidence="2" key="2">
    <citation type="journal article" date="2023" name="IMA Fungus">
        <title>Comparative genomic study of the Penicillium genus elucidates a diverse pangenome and 15 lateral gene transfer events.</title>
        <authorList>
            <person name="Petersen C."/>
            <person name="Sorensen T."/>
            <person name="Nielsen M.R."/>
            <person name="Sondergaard T.E."/>
            <person name="Sorensen J.L."/>
            <person name="Fitzpatrick D.A."/>
            <person name="Frisvad J.C."/>
            <person name="Nielsen K.L."/>
        </authorList>
    </citation>
    <scope>NUCLEOTIDE SEQUENCE</scope>
    <source>
        <strain evidence="2">IBT 21917</strain>
    </source>
</reference>
<dbReference type="Proteomes" id="UP001146351">
    <property type="component" value="Unassembled WGS sequence"/>
</dbReference>
<feature type="region of interest" description="Disordered" evidence="1">
    <location>
        <begin position="1"/>
        <end position="105"/>
    </location>
</feature>